<reference evidence="1 2" key="1">
    <citation type="journal article" date="2015" name="Proc. Natl. Acad. Sci. U.S.A.">
        <title>The resurrection genome of Boea hygrometrica: A blueprint for survival of dehydration.</title>
        <authorList>
            <person name="Xiao L."/>
            <person name="Yang G."/>
            <person name="Zhang L."/>
            <person name="Yang X."/>
            <person name="Zhao S."/>
            <person name="Ji Z."/>
            <person name="Zhou Q."/>
            <person name="Hu M."/>
            <person name="Wang Y."/>
            <person name="Chen M."/>
            <person name="Xu Y."/>
            <person name="Jin H."/>
            <person name="Xiao X."/>
            <person name="Hu G."/>
            <person name="Bao F."/>
            <person name="Hu Y."/>
            <person name="Wan P."/>
            <person name="Li L."/>
            <person name="Deng X."/>
            <person name="Kuang T."/>
            <person name="Xiang C."/>
            <person name="Zhu J.K."/>
            <person name="Oliver M.J."/>
            <person name="He Y."/>
        </authorList>
    </citation>
    <scope>NUCLEOTIDE SEQUENCE [LARGE SCALE GENOMIC DNA]</scope>
    <source>
        <strain evidence="2">cv. XS01</strain>
    </source>
</reference>
<organism evidence="1 2">
    <name type="scientific">Dorcoceras hygrometricum</name>
    <dbReference type="NCBI Taxonomy" id="472368"/>
    <lineage>
        <taxon>Eukaryota</taxon>
        <taxon>Viridiplantae</taxon>
        <taxon>Streptophyta</taxon>
        <taxon>Embryophyta</taxon>
        <taxon>Tracheophyta</taxon>
        <taxon>Spermatophyta</taxon>
        <taxon>Magnoliopsida</taxon>
        <taxon>eudicotyledons</taxon>
        <taxon>Gunneridae</taxon>
        <taxon>Pentapetalae</taxon>
        <taxon>asterids</taxon>
        <taxon>lamiids</taxon>
        <taxon>Lamiales</taxon>
        <taxon>Gesneriaceae</taxon>
        <taxon>Didymocarpoideae</taxon>
        <taxon>Trichosporeae</taxon>
        <taxon>Loxocarpinae</taxon>
        <taxon>Dorcoceras</taxon>
    </lineage>
</organism>
<evidence type="ECO:0000313" key="1">
    <source>
        <dbReference type="EMBL" id="KZV39846.1"/>
    </source>
</evidence>
<dbReference type="AlphaFoldDB" id="A0A2Z7C008"/>
<gene>
    <name evidence="1" type="ORF">F511_29729</name>
</gene>
<evidence type="ECO:0000313" key="2">
    <source>
        <dbReference type="Proteomes" id="UP000250235"/>
    </source>
</evidence>
<protein>
    <submittedName>
        <fullName evidence="1">Uncharacterized protein</fullName>
    </submittedName>
</protein>
<proteinExistence type="predicted"/>
<sequence>MSEIKRLKDLLLKEFNLISYVQELSESKDLSSRDCLPQDLLISHHDLKRVQKINLWGFYYLVT</sequence>
<keyword evidence="2" id="KW-1185">Reference proteome</keyword>
<dbReference type="Proteomes" id="UP000250235">
    <property type="component" value="Unassembled WGS sequence"/>
</dbReference>
<name>A0A2Z7C008_9LAMI</name>
<accession>A0A2Z7C008</accession>
<dbReference type="EMBL" id="KV000879">
    <property type="protein sequence ID" value="KZV39846.1"/>
    <property type="molecule type" value="Genomic_DNA"/>
</dbReference>